<evidence type="ECO:0000313" key="12">
    <source>
        <dbReference type="Proteomes" id="UP000595038"/>
    </source>
</evidence>
<dbReference type="InterPro" id="IPR011051">
    <property type="entry name" value="RmlC_Cupin_sf"/>
</dbReference>
<dbReference type="EC" id="5.3.1.15" evidence="8"/>
<reference evidence="9 12" key="2">
    <citation type="submission" date="2020-12" db="EMBL/GenBank/DDBJ databases">
        <title>FDA dAtabase for Regulatory Grade micrObial Sequences (FDA-ARGOS): Supporting development and validation of Infectious Disease Dx tests.</title>
        <authorList>
            <person name="Nelson B."/>
            <person name="Plummer A."/>
            <person name="Tallon L."/>
            <person name="Sadzewicz L."/>
            <person name="Zhao X."/>
            <person name="Boylan J."/>
            <person name="Ott S."/>
            <person name="Bowen H."/>
            <person name="Vavikolanu K."/>
            <person name="Mehta A."/>
            <person name="Aluvathingal J."/>
            <person name="Nadendla S."/>
            <person name="Myers T."/>
            <person name="Yan Y."/>
            <person name="Sichtig H."/>
        </authorList>
    </citation>
    <scope>NUCLEOTIDE SEQUENCE [LARGE SCALE GENOMIC DNA]</scope>
    <source>
        <strain evidence="9 12">FDAARGOS_923</strain>
    </source>
</reference>
<dbReference type="InterPro" id="IPR014710">
    <property type="entry name" value="RmlC-like_jellyroll"/>
</dbReference>
<comment type="catalytic activity">
    <reaction evidence="6">
        <text>D-lyxose = D-xylulose</text>
        <dbReference type="Rhea" id="RHEA:14201"/>
        <dbReference type="ChEBI" id="CHEBI:16789"/>
        <dbReference type="ChEBI" id="CHEBI:17140"/>
        <dbReference type="EC" id="5.3.1.15"/>
    </reaction>
</comment>
<dbReference type="EMBL" id="CP065647">
    <property type="protein sequence ID" value="QPR72877.1"/>
    <property type="molecule type" value="Genomic_DNA"/>
</dbReference>
<dbReference type="Proteomes" id="UP000595038">
    <property type="component" value="Chromosome"/>
</dbReference>
<keyword evidence="3" id="KW-0464">Manganese</keyword>
<dbReference type="GO" id="GO:0046872">
    <property type="term" value="F:metal ion binding"/>
    <property type="evidence" value="ECO:0007669"/>
    <property type="project" value="UniProtKB-KW"/>
</dbReference>
<evidence type="ECO:0000256" key="6">
    <source>
        <dbReference type="ARBA" id="ARBA00044907"/>
    </source>
</evidence>
<evidence type="ECO:0000256" key="2">
    <source>
        <dbReference type="ARBA" id="ARBA00022723"/>
    </source>
</evidence>
<gene>
    <name evidence="10" type="ORF">CHCC16736_3708</name>
    <name evidence="9" type="ORF">I6G80_00685</name>
</gene>
<comment type="cofactor">
    <cofactor evidence="1">
        <name>Mn(2+)</name>
        <dbReference type="ChEBI" id="CHEBI:29035"/>
    </cofactor>
</comment>
<evidence type="ECO:0000313" key="11">
    <source>
        <dbReference type="Proteomes" id="UP000435910"/>
    </source>
</evidence>
<dbReference type="OMA" id="TFRCRWG"/>
<dbReference type="Proteomes" id="UP000435910">
    <property type="component" value="Unassembled WGS sequence"/>
</dbReference>
<dbReference type="Gene3D" id="2.60.120.10">
    <property type="entry name" value="Jelly Rolls"/>
    <property type="match status" value="1"/>
</dbReference>
<dbReference type="SUPFAM" id="SSF51182">
    <property type="entry name" value="RmlC-like cupins"/>
    <property type="match status" value="1"/>
</dbReference>
<dbReference type="InterPro" id="IPR010864">
    <property type="entry name" value="D-lyxose_isomer"/>
</dbReference>
<reference evidence="10 11" key="1">
    <citation type="submission" date="2019-06" db="EMBL/GenBank/DDBJ databases">
        <title>Genome sequence analysis of &gt;100 Bacillus licheniformis strains suggests intrinsic resistance to this species.</title>
        <authorList>
            <person name="Wels M."/>
            <person name="Siezen R.J."/>
            <person name="Johansen E."/>
            <person name="Stuer-Lauridsen B."/>
            <person name="Bjerre K."/>
            <person name="Nielsen B.K.K."/>
        </authorList>
    </citation>
    <scope>NUCLEOTIDE SEQUENCE [LARGE SCALE GENOMIC DNA]</scope>
    <source>
        <strain evidence="10 11">BAC-16736</strain>
    </source>
</reference>
<dbReference type="GeneID" id="92858531"/>
<proteinExistence type="inferred from homology"/>
<evidence type="ECO:0000256" key="7">
    <source>
        <dbReference type="ARBA" id="ARBA00044951"/>
    </source>
</evidence>
<dbReference type="CDD" id="cd20308">
    <property type="entry name" value="cupin_YdaE"/>
    <property type="match status" value="1"/>
</dbReference>
<evidence type="ECO:0000256" key="5">
    <source>
        <dbReference type="ARBA" id="ARBA00023277"/>
    </source>
</evidence>
<accession>A0A1Y0YJK9</accession>
<dbReference type="EMBL" id="NILC01000016">
    <property type="protein sequence ID" value="TWL30158.1"/>
    <property type="molecule type" value="Genomic_DNA"/>
</dbReference>
<name>A0A1Y0YJK9_BACLI</name>
<evidence type="ECO:0000256" key="8">
    <source>
        <dbReference type="ARBA" id="ARBA00044972"/>
    </source>
</evidence>
<keyword evidence="5" id="KW-0119">Carbohydrate metabolism</keyword>
<evidence type="ECO:0000256" key="4">
    <source>
        <dbReference type="ARBA" id="ARBA00023235"/>
    </source>
</evidence>
<dbReference type="Pfam" id="PF07385">
    <property type="entry name" value="Lyx_isomer"/>
    <property type="match status" value="1"/>
</dbReference>
<dbReference type="GO" id="GO:0047828">
    <property type="term" value="F:D-lyxose ketol-isomerase activity"/>
    <property type="evidence" value="ECO:0007669"/>
    <property type="project" value="UniProtKB-EC"/>
</dbReference>
<evidence type="ECO:0000256" key="1">
    <source>
        <dbReference type="ARBA" id="ARBA00001936"/>
    </source>
</evidence>
<comment type="similarity">
    <text evidence="7">Belongs to the D-lyxose ketol-isomerase family.</text>
</comment>
<evidence type="ECO:0000313" key="9">
    <source>
        <dbReference type="EMBL" id="QPR72877.1"/>
    </source>
</evidence>
<keyword evidence="4 10" id="KW-0413">Isomerase</keyword>
<protein>
    <recommendedName>
        <fullName evidence="8">D-lyxose ketol-isomerase</fullName>
        <ecNumber evidence="8">5.3.1.15</ecNumber>
    </recommendedName>
</protein>
<evidence type="ECO:0000256" key="3">
    <source>
        <dbReference type="ARBA" id="ARBA00023211"/>
    </source>
</evidence>
<keyword evidence="2" id="KW-0479">Metal-binding</keyword>
<dbReference type="RefSeq" id="WP_003179036.1">
    <property type="nucleotide sequence ID" value="NZ_BOQU01000005.1"/>
</dbReference>
<organism evidence="10 11">
    <name type="scientific">Bacillus licheniformis</name>
    <dbReference type="NCBI Taxonomy" id="1402"/>
    <lineage>
        <taxon>Bacteria</taxon>
        <taxon>Bacillati</taxon>
        <taxon>Bacillota</taxon>
        <taxon>Bacilli</taxon>
        <taxon>Bacillales</taxon>
        <taxon>Bacillaceae</taxon>
        <taxon>Bacillus</taxon>
    </lineage>
</organism>
<sequence>MKVTKEDVIEYYEKAGIVLNDDDKENIQIMDYGLNKLDKLGLQLFVYVNTDRYCAKELVLFPEQTCPEHRHPPVDKQKGKEETFRCRYGKVYLYVEGEKTEAPAVMPPDEDIEHFTVWHEIQLTPGEQFTIPPDTKHWFKAGSEGAVVTEFSSTSTDDHDVFTDPRI</sequence>
<dbReference type="AlphaFoldDB" id="A0A1Y0YJK9"/>
<evidence type="ECO:0000313" key="10">
    <source>
        <dbReference type="EMBL" id="TWL30158.1"/>
    </source>
</evidence>